<protein>
    <submittedName>
        <fullName evidence="2">MoxR family ATPase</fullName>
    </submittedName>
</protein>
<dbReference type="Gene3D" id="3.40.50.300">
    <property type="entry name" value="P-loop containing nucleotide triphosphate hydrolases"/>
    <property type="match status" value="1"/>
</dbReference>
<organism evidence="2 3">
    <name type="scientific">Alterirhizorhabdus solaris</name>
    <dbReference type="NCBI Taxonomy" id="2529389"/>
    <lineage>
        <taxon>Bacteria</taxon>
        <taxon>Pseudomonadati</taxon>
        <taxon>Pseudomonadota</taxon>
        <taxon>Alphaproteobacteria</taxon>
        <taxon>Sphingomonadales</taxon>
        <taxon>Rhizorhabdaceae</taxon>
        <taxon>Alterirhizorhabdus</taxon>
    </lineage>
</organism>
<reference evidence="2 3" key="1">
    <citation type="submission" date="2019-07" db="EMBL/GenBank/DDBJ databases">
        <title>Sphingomonas solaris sp. nov., isolated from a solar panel from Boston, Massachusetts.</title>
        <authorList>
            <person name="Tanner K."/>
            <person name="Pascual J."/>
            <person name="Mancuso C."/>
            <person name="Pereto J."/>
            <person name="Khalil A."/>
            <person name="Vilanova C."/>
        </authorList>
    </citation>
    <scope>NUCLEOTIDE SEQUENCE [LARGE SCALE GENOMIC DNA]</scope>
    <source>
        <strain evidence="2 3">R4DWN</strain>
    </source>
</reference>
<dbReference type="OrthoDB" id="9783370at2"/>
<gene>
    <name evidence="2" type="ORF">FOY91_15070</name>
</gene>
<dbReference type="Pfam" id="PF00004">
    <property type="entry name" value="AAA"/>
    <property type="match status" value="1"/>
</dbReference>
<dbReference type="InterPro" id="IPR027417">
    <property type="entry name" value="P-loop_NTPase"/>
</dbReference>
<comment type="caution">
    <text evidence="2">The sequence shown here is derived from an EMBL/GenBank/DDBJ whole genome shotgun (WGS) entry which is preliminary data.</text>
</comment>
<evidence type="ECO:0000313" key="2">
    <source>
        <dbReference type="EMBL" id="TVV72207.1"/>
    </source>
</evidence>
<dbReference type="PANTHER" id="PTHR42759">
    <property type="entry name" value="MOXR FAMILY PROTEIN"/>
    <property type="match status" value="1"/>
</dbReference>
<dbReference type="RefSeq" id="WP_145153752.1">
    <property type="nucleotide sequence ID" value="NZ_VNIM01000069.1"/>
</dbReference>
<evidence type="ECO:0000313" key="3">
    <source>
        <dbReference type="Proteomes" id="UP000318681"/>
    </source>
</evidence>
<dbReference type="InterPro" id="IPR003593">
    <property type="entry name" value="AAA+_ATPase"/>
</dbReference>
<dbReference type="GO" id="GO:0016887">
    <property type="term" value="F:ATP hydrolysis activity"/>
    <property type="evidence" value="ECO:0007669"/>
    <property type="project" value="InterPro"/>
</dbReference>
<dbReference type="EMBL" id="VNIM01000069">
    <property type="protein sequence ID" value="TVV72207.1"/>
    <property type="molecule type" value="Genomic_DNA"/>
</dbReference>
<dbReference type="SMART" id="SM00382">
    <property type="entry name" value="AAA"/>
    <property type="match status" value="1"/>
</dbReference>
<dbReference type="InterPro" id="IPR003959">
    <property type="entry name" value="ATPase_AAA_core"/>
</dbReference>
<sequence length="281" mass="32051">MRFEGTQDYVATDDLKVAVNAAITLRRPLLVKGEPGTGKTVLAHEVARAANAPLIQWHVKSTTKAHQGLYEYDAVARLRDGQLGDQRVHDIANYIRKGKLWEAFTAPQLPVLLIDEIDKADIEFPNDLLQELDRMAFDVYETGETVAARERPIVVITSNNEKELPDAFLRRCFFHYIKFPERETMQAIVDVHFPGIQKLLVTRAMDIFYEVRDVPGLKKKPSTSELLDWLKLLLSEDMPLEVLRSTDSRKAIPPLHGALLKNEQDVMLFERLAFMSRRQGS</sequence>
<name>A0A558QYS2_9SPHN</name>
<evidence type="ECO:0000259" key="1">
    <source>
        <dbReference type="SMART" id="SM00382"/>
    </source>
</evidence>
<dbReference type="InterPro" id="IPR050764">
    <property type="entry name" value="CbbQ/NirQ/NorQ/GpvN"/>
</dbReference>
<keyword evidence="3" id="KW-1185">Reference proteome</keyword>
<feature type="domain" description="AAA+ ATPase" evidence="1">
    <location>
        <begin position="25"/>
        <end position="184"/>
    </location>
</feature>
<dbReference type="Proteomes" id="UP000318681">
    <property type="component" value="Unassembled WGS sequence"/>
</dbReference>
<dbReference type="AlphaFoldDB" id="A0A558QYS2"/>
<dbReference type="SUPFAM" id="SSF52540">
    <property type="entry name" value="P-loop containing nucleoside triphosphate hydrolases"/>
    <property type="match status" value="1"/>
</dbReference>
<proteinExistence type="predicted"/>
<dbReference type="PANTHER" id="PTHR42759:SF1">
    <property type="entry name" value="MAGNESIUM-CHELATASE SUBUNIT CHLD"/>
    <property type="match status" value="1"/>
</dbReference>
<dbReference type="GO" id="GO:0005524">
    <property type="term" value="F:ATP binding"/>
    <property type="evidence" value="ECO:0007669"/>
    <property type="project" value="InterPro"/>
</dbReference>
<accession>A0A558QYS2</accession>